<keyword evidence="2" id="KW-1185">Reference proteome</keyword>
<gene>
    <name evidence="1" type="ORF">UCREL1_6566</name>
</gene>
<dbReference type="Proteomes" id="UP000012174">
    <property type="component" value="Unassembled WGS sequence"/>
</dbReference>
<dbReference type="HOGENOM" id="CLU_836866_0_0_1"/>
<dbReference type="KEGG" id="ela:UCREL1_6566"/>
<protein>
    <submittedName>
        <fullName evidence="1">Uncharacterized protein</fullName>
    </submittedName>
</protein>
<name>M7SPS4_EUTLA</name>
<accession>M7SPS4</accession>
<reference evidence="2" key="1">
    <citation type="journal article" date="2013" name="Genome Announc.">
        <title>Draft genome sequence of the grapevine dieback fungus Eutypa lata UCR-EL1.</title>
        <authorList>
            <person name="Blanco-Ulate B."/>
            <person name="Rolshausen P.E."/>
            <person name="Cantu D."/>
        </authorList>
    </citation>
    <scope>NUCLEOTIDE SEQUENCE [LARGE SCALE GENOMIC DNA]</scope>
    <source>
        <strain evidence="2">UCR-EL1</strain>
    </source>
</reference>
<dbReference type="EMBL" id="KB706647">
    <property type="protein sequence ID" value="EMR66453.1"/>
    <property type="molecule type" value="Genomic_DNA"/>
</dbReference>
<dbReference type="AlphaFoldDB" id="M7SPS4"/>
<dbReference type="OrthoDB" id="3515175at2759"/>
<evidence type="ECO:0000313" key="1">
    <source>
        <dbReference type="EMBL" id="EMR66453.1"/>
    </source>
</evidence>
<organism evidence="1 2">
    <name type="scientific">Eutypa lata (strain UCR-EL1)</name>
    <name type="common">Grapevine dieback disease fungus</name>
    <name type="synonym">Eutypa armeniacae</name>
    <dbReference type="NCBI Taxonomy" id="1287681"/>
    <lineage>
        <taxon>Eukaryota</taxon>
        <taxon>Fungi</taxon>
        <taxon>Dikarya</taxon>
        <taxon>Ascomycota</taxon>
        <taxon>Pezizomycotina</taxon>
        <taxon>Sordariomycetes</taxon>
        <taxon>Xylariomycetidae</taxon>
        <taxon>Xylariales</taxon>
        <taxon>Diatrypaceae</taxon>
        <taxon>Eutypa</taxon>
    </lineage>
</organism>
<sequence length="332" mass="37509">MEDSPVTGYLLKAAFAETKHVNLVPWTYLSVRTIVHILQWDPVSSHVEVLSIPSKITHSRACKLAKALPARGIKELYVFSGPEDENMTNSSVYWDPSLSSKVKGRIIIDTDAMLSPVRLVSGLFNLLRLWLRIPQSSKFREYNFTAVNAFASAPSSLEDPSQIEVSCLPSEAYKQANQCETREWNWKIRSKIRDLDQGTWTVIIVLDQPQIPSPQPSAPTFKIGFVQSVRNIEASAESATMFRPEDIDVLNIEGFLRATAPDAKTESLEILERSLNQLRKEMYDIEEKEHQFVKGSLVKNLTIDEAYALVKRALLWGHESESDGENQILAYI</sequence>
<dbReference type="STRING" id="1287681.M7SPS4"/>
<proteinExistence type="predicted"/>
<evidence type="ECO:0000313" key="2">
    <source>
        <dbReference type="Proteomes" id="UP000012174"/>
    </source>
</evidence>